<dbReference type="Proteomes" id="UP000823775">
    <property type="component" value="Unassembled WGS sequence"/>
</dbReference>
<comment type="caution">
    <text evidence="2">The sequence shown here is derived from an EMBL/GenBank/DDBJ whole genome shotgun (WGS) entry which is preliminary data.</text>
</comment>
<evidence type="ECO:0000313" key="2">
    <source>
        <dbReference type="EMBL" id="MCD7471432.1"/>
    </source>
</evidence>
<evidence type="ECO:0000256" key="1">
    <source>
        <dbReference type="SAM" id="MobiDB-lite"/>
    </source>
</evidence>
<name>A0ABS8TIU2_DATST</name>
<protein>
    <submittedName>
        <fullName evidence="2">Uncharacterized protein</fullName>
    </submittedName>
</protein>
<evidence type="ECO:0000313" key="3">
    <source>
        <dbReference type="Proteomes" id="UP000823775"/>
    </source>
</evidence>
<accession>A0ABS8TIU2</accession>
<feature type="region of interest" description="Disordered" evidence="1">
    <location>
        <begin position="1"/>
        <end position="29"/>
    </location>
</feature>
<sequence length="80" mass="8864">MTARHTSDGGYEGHYPDDEPSLGLTRDPNKISWNTRIQMTIRSKYKGLPNHSAIIEIRDVKMGLALEASPSQLTIRVGLG</sequence>
<proteinExistence type="predicted"/>
<keyword evidence="3" id="KW-1185">Reference proteome</keyword>
<organism evidence="2 3">
    <name type="scientific">Datura stramonium</name>
    <name type="common">Jimsonweed</name>
    <name type="synonym">Common thornapple</name>
    <dbReference type="NCBI Taxonomy" id="4076"/>
    <lineage>
        <taxon>Eukaryota</taxon>
        <taxon>Viridiplantae</taxon>
        <taxon>Streptophyta</taxon>
        <taxon>Embryophyta</taxon>
        <taxon>Tracheophyta</taxon>
        <taxon>Spermatophyta</taxon>
        <taxon>Magnoliopsida</taxon>
        <taxon>eudicotyledons</taxon>
        <taxon>Gunneridae</taxon>
        <taxon>Pentapetalae</taxon>
        <taxon>asterids</taxon>
        <taxon>lamiids</taxon>
        <taxon>Solanales</taxon>
        <taxon>Solanaceae</taxon>
        <taxon>Solanoideae</taxon>
        <taxon>Datureae</taxon>
        <taxon>Datura</taxon>
    </lineage>
</organism>
<reference evidence="2 3" key="1">
    <citation type="journal article" date="2021" name="BMC Genomics">
        <title>Datura genome reveals duplications of psychoactive alkaloid biosynthetic genes and high mutation rate following tissue culture.</title>
        <authorList>
            <person name="Rajewski A."/>
            <person name="Carter-House D."/>
            <person name="Stajich J."/>
            <person name="Litt A."/>
        </authorList>
    </citation>
    <scope>NUCLEOTIDE SEQUENCE [LARGE SCALE GENOMIC DNA]</scope>
    <source>
        <strain evidence="2">AR-01</strain>
    </source>
</reference>
<gene>
    <name evidence="2" type="ORF">HAX54_011874</name>
</gene>
<dbReference type="EMBL" id="JACEIK010001681">
    <property type="protein sequence ID" value="MCD7471432.1"/>
    <property type="molecule type" value="Genomic_DNA"/>
</dbReference>